<evidence type="ECO:0000256" key="7">
    <source>
        <dbReference type="ARBA" id="ARBA00022842"/>
    </source>
</evidence>
<dbReference type="Pfam" id="PF08245">
    <property type="entry name" value="Mur_ligase_M"/>
    <property type="match status" value="1"/>
</dbReference>
<feature type="domain" description="Mur ligase C-terminal" evidence="11">
    <location>
        <begin position="304"/>
        <end position="426"/>
    </location>
</feature>
<proteinExistence type="inferred from homology"/>
<reference evidence="13 14" key="1">
    <citation type="submission" date="2016-03" db="EMBL/GenBank/DDBJ databases">
        <title>Pediococcus and Lactobacillus from brewery environment - whole genome sequencing and assembly.</title>
        <authorList>
            <person name="Behr J."/>
            <person name="Geissler A.J."/>
            <person name="Vogel R.F."/>
        </authorList>
    </citation>
    <scope>NUCLEOTIDE SEQUENCE [LARGE SCALE GENOMIC DNA]</scope>
    <source>
        <strain evidence="13 14">TMW 1.1995</strain>
    </source>
</reference>
<dbReference type="InterPro" id="IPR001645">
    <property type="entry name" value="Folylpolyglutamate_synth"/>
</dbReference>
<dbReference type="EC" id="6.3.2.17" evidence="2"/>
<dbReference type="GO" id="GO:0005737">
    <property type="term" value="C:cytoplasm"/>
    <property type="evidence" value="ECO:0007669"/>
    <property type="project" value="TreeGrafter"/>
</dbReference>
<dbReference type="NCBIfam" id="TIGR01499">
    <property type="entry name" value="folC"/>
    <property type="match status" value="1"/>
</dbReference>
<keyword evidence="14" id="KW-1185">Reference proteome</keyword>
<protein>
    <recommendedName>
        <fullName evidence="2">tetrahydrofolate synthase</fullName>
        <ecNumber evidence="2">6.3.2.17</ecNumber>
    </recommendedName>
    <alternativeName>
        <fullName evidence="8">Tetrahydrofolylpolyglutamate synthase</fullName>
    </alternativeName>
</protein>
<dbReference type="STRING" id="240427.AYR62_12710"/>
<dbReference type="Proteomes" id="UP000093267">
    <property type="component" value="Chromosome"/>
</dbReference>
<dbReference type="GO" id="GO:0046872">
    <property type="term" value="F:metal ion binding"/>
    <property type="evidence" value="ECO:0007669"/>
    <property type="project" value="UniProtKB-KW"/>
</dbReference>
<evidence type="ECO:0000256" key="3">
    <source>
        <dbReference type="ARBA" id="ARBA00022598"/>
    </source>
</evidence>
<sequence length="441" mass="47795">MATESEIHELYTQLIDQFNQARLVGDANRVPLLKKIVAALGHPDQTYHIIHIAGTNGKGSTGAMLGAVLEQQGYRVGRFSSPAILNDREQIQLNHEWISEAAFIDSYEEIKPVVTRMGIPLDGISIFEWQFLVTLIWFKNERVDYAILEAGLGGLTDATNAISAPQLTIFTKIALDHMAILGDTITKIATQKSKIIKPGTTVVTLASQDEAAMQVLQAEADRQGVKLIAPQTTVTDAKTGLVNLQATLTSDVFNWPALQVNVTGTFQYQNLTLVLTAIAVLRQQHVGLSDKSVKDGLLAVHLPGRFTRLSETPLVYADVAHNPDGMTGLVNSIRAIDSKPDVTWILGVLADKAVASMLTSLLPTARAIYTVTPDNPQRALPAQQLAADIAALDPTVSVRVMPDMPTAWQTVHQAKINGPIVVSGSFYVVRELVEMGVALDD</sequence>
<dbReference type="GO" id="GO:0008841">
    <property type="term" value="F:dihydrofolate synthase activity"/>
    <property type="evidence" value="ECO:0007669"/>
    <property type="project" value="TreeGrafter"/>
</dbReference>
<keyword evidence="4" id="KW-0479">Metal-binding</keyword>
<evidence type="ECO:0000256" key="8">
    <source>
        <dbReference type="ARBA" id="ARBA00030592"/>
    </source>
</evidence>
<keyword evidence="5 10" id="KW-0547">Nucleotide-binding</keyword>
<keyword evidence="3 10" id="KW-0436">Ligase</keyword>
<dbReference type="InterPro" id="IPR004101">
    <property type="entry name" value="Mur_ligase_C"/>
</dbReference>
<evidence type="ECO:0000313" key="14">
    <source>
        <dbReference type="Proteomes" id="UP000093267"/>
    </source>
</evidence>
<evidence type="ECO:0000259" key="12">
    <source>
        <dbReference type="Pfam" id="PF08245"/>
    </source>
</evidence>
<evidence type="ECO:0000256" key="2">
    <source>
        <dbReference type="ARBA" id="ARBA00013025"/>
    </source>
</evidence>
<dbReference type="Gene3D" id="3.90.190.20">
    <property type="entry name" value="Mur ligase, C-terminal domain"/>
    <property type="match status" value="1"/>
</dbReference>
<dbReference type="InterPro" id="IPR013221">
    <property type="entry name" value="Mur_ligase_cen"/>
</dbReference>
<dbReference type="OrthoDB" id="9809356at2"/>
<dbReference type="Gene3D" id="3.40.1190.10">
    <property type="entry name" value="Mur-like, catalytic domain"/>
    <property type="match status" value="1"/>
</dbReference>
<evidence type="ECO:0000256" key="5">
    <source>
        <dbReference type="ARBA" id="ARBA00022741"/>
    </source>
</evidence>
<comment type="similarity">
    <text evidence="1 10">Belongs to the folylpolyglutamate synthase family.</text>
</comment>
<organism evidence="13 14">
    <name type="scientific">Secundilactobacillus paracollinoides</name>
    <dbReference type="NCBI Taxonomy" id="240427"/>
    <lineage>
        <taxon>Bacteria</taxon>
        <taxon>Bacillati</taxon>
        <taxon>Bacillota</taxon>
        <taxon>Bacilli</taxon>
        <taxon>Lactobacillales</taxon>
        <taxon>Lactobacillaceae</taxon>
        <taxon>Secundilactobacillus</taxon>
    </lineage>
</organism>
<dbReference type="GO" id="GO:0005524">
    <property type="term" value="F:ATP binding"/>
    <property type="evidence" value="ECO:0007669"/>
    <property type="project" value="UniProtKB-KW"/>
</dbReference>
<dbReference type="RefSeq" id="WP_065901746.1">
    <property type="nucleotide sequence ID" value="NZ_CP014912.1"/>
</dbReference>
<evidence type="ECO:0000259" key="11">
    <source>
        <dbReference type="Pfam" id="PF02875"/>
    </source>
</evidence>
<dbReference type="InterPro" id="IPR036565">
    <property type="entry name" value="Mur-like_cat_sf"/>
</dbReference>
<evidence type="ECO:0000256" key="6">
    <source>
        <dbReference type="ARBA" id="ARBA00022840"/>
    </source>
</evidence>
<accession>A0A1B2IWF1</accession>
<comment type="catalytic activity">
    <reaction evidence="9">
        <text>(6S)-5,6,7,8-tetrahydrofolyl-(gamma-L-Glu)(n) + L-glutamate + ATP = (6S)-5,6,7,8-tetrahydrofolyl-(gamma-L-Glu)(n+1) + ADP + phosphate + H(+)</text>
        <dbReference type="Rhea" id="RHEA:10580"/>
        <dbReference type="Rhea" id="RHEA-COMP:14738"/>
        <dbReference type="Rhea" id="RHEA-COMP:14740"/>
        <dbReference type="ChEBI" id="CHEBI:15378"/>
        <dbReference type="ChEBI" id="CHEBI:29985"/>
        <dbReference type="ChEBI" id="CHEBI:30616"/>
        <dbReference type="ChEBI" id="CHEBI:43474"/>
        <dbReference type="ChEBI" id="CHEBI:141005"/>
        <dbReference type="ChEBI" id="CHEBI:456216"/>
        <dbReference type="EC" id="6.3.2.17"/>
    </reaction>
</comment>
<dbReference type="PANTHER" id="PTHR11136">
    <property type="entry name" value="FOLYLPOLYGLUTAMATE SYNTHASE-RELATED"/>
    <property type="match status" value="1"/>
</dbReference>
<evidence type="ECO:0000256" key="4">
    <source>
        <dbReference type="ARBA" id="ARBA00022723"/>
    </source>
</evidence>
<dbReference type="GO" id="GO:0004326">
    <property type="term" value="F:tetrahydrofolylpolyglutamate synthase activity"/>
    <property type="evidence" value="ECO:0007669"/>
    <property type="project" value="UniProtKB-EC"/>
</dbReference>
<evidence type="ECO:0000256" key="1">
    <source>
        <dbReference type="ARBA" id="ARBA00008276"/>
    </source>
</evidence>
<dbReference type="KEGG" id="lpd:AYR62_12710"/>
<dbReference type="PIRSF" id="PIRSF001563">
    <property type="entry name" value="Folylpolyglu_synth"/>
    <property type="match status" value="1"/>
</dbReference>
<dbReference type="AlphaFoldDB" id="A0A1B2IWF1"/>
<dbReference type="EMBL" id="CP014924">
    <property type="protein sequence ID" value="ANZ66370.1"/>
    <property type="molecule type" value="Genomic_DNA"/>
</dbReference>
<keyword evidence="7" id="KW-0460">Magnesium</keyword>
<dbReference type="PANTHER" id="PTHR11136:SF0">
    <property type="entry name" value="DIHYDROFOLATE SYNTHETASE-RELATED"/>
    <property type="match status" value="1"/>
</dbReference>
<keyword evidence="6 10" id="KW-0067">ATP-binding</keyword>
<gene>
    <name evidence="13" type="ORF">AYR63_03930</name>
</gene>
<dbReference type="Pfam" id="PF02875">
    <property type="entry name" value="Mur_ligase_C"/>
    <property type="match status" value="1"/>
</dbReference>
<dbReference type="InterPro" id="IPR036615">
    <property type="entry name" value="Mur_ligase_C_dom_sf"/>
</dbReference>
<name>A0A1B2IWF1_9LACO</name>
<feature type="domain" description="Mur ligase central" evidence="12">
    <location>
        <begin position="138"/>
        <end position="277"/>
    </location>
</feature>
<evidence type="ECO:0000256" key="10">
    <source>
        <dbReference type="PIRNR" id="PIRNR001563"/>
    </source>
</evidence>
<dbReference type="SUPFAM" id="SSF53623">
    <property type="entry name" value="MurD-like peptide ligases, catalytic domain"/>
    <property type="match status" value="1"/>
</dbReference>
<dbReference type="SUPFAM" id="SSF53244">
    <property type="entry name" value="MurD-like peptide ligases, peptide-binding domain"/>
    <property type="match status" value="1"/>
</dbReference>
<evidence type="ECO:0000256" key="9">
    <source>
        <dbReference type="ARBA" id="ARBA00047493"/>
    </source>
</evidence>
<evidence type="ECO:0000313" key="13">
    <source>
        <dbReference type="EMBL" id="ANZ66370.1"/>
    </source>
</evidence>